<dbReference type="InterPro" id="IPR029065">
    <property type="entry name" value="Enolase_C-like"/>
</dbReference>
<dbReference type="SFLD" id="SFLDS00001">
    <property type="entry name" value="Enolase"/>
    <property type="match status" value="1"/>
</dbReference>
<feature type="domain" description="Mandelate racemase/muconate lactonizing enzyme N-terminal" evidence="2">
    <location>
        <begin position="20"/>
        <end position="110"/>
    </location>
</feature>
<dbReference type="PROSITE" id="PS00908">
    <property type="entry name" value="MR_MLE_1"/>
    <property type="match status" value="1"/>
</dbReference>
<dbReference type="InterPro" id="IPR029017">
    <property type="entry name" value="Enolase-like_N"/>
</dbReference>
<dbReference type="GO" id="GO:0016829">
    <property type="term" value="F:lyase activity"/>
    <property type="evidence" value="ECO:0007669"/>
    <property type="project" value="UniProtKB-KW"/>
</dbReference>
<keyword evidence="1" id="KW-0456">Lyase</keyword>
<dbReference type="EMBL" id="UINC01006880">
    <property type="protein sequence ID" value="SVA30169.1"/>
    <property type="molecule type" value="Genomic_DNA"/>
</dbReference>
<gene>
    <name evidence="4" type="ORF">METZ01_LOCUS83023</name>
</gene>
<organism evidence="4">
    <name type="scientific">marine metagenome</name>
    <dbReference type="NCBI Taxonomy" id="408172"/>
    <lineage>
        <taxon>unclassified sequences</taxon>
        <taxon>metagenomes</taxon>
        <taxon>ecological metagenomes</taxon>
    </lineage>
</organism>
<sequence length="394" mass="43678">MKIIAIETFVVDAGWRPWQYVAVRTDEGITGYGEMSDGRNPYGIVGAVTDFFPILKGQDPMAVEKRYWDMYRLARQSTGGIAAKAIAGIELALWDIKGKALGVPVYALFGGPTRQSQQVYWSHCGSSRVRAHELIGVPPLDSLDAVAELGAEVREKGFKALKTNINYPGPKAHGYDGGFGTGATDQNVTWQTLDHVEKYITAFENGTKGQVQIALDLNFHFKPLAARQICNVMEQFNTMWVEVDMYEPEGLAEVKAGTTVPITSGENLFGIREYRPYFENRSMDNVMIDVPWNGFARSRDIAMLAESYELNIAPHNYYSHLSTMHSINLCATVPNVRIMEADIDDVPWKDEITGGALDYTGGELQIPTKPGWGVDLDEDVARAHVWESGRGPGF</sequence>
<reference evidence="4" key="1">
    <citation type="submission" date="2018-05" db="EMBL/GenBank/DDBJ databases">
        <authorList>
            <person name="Lanie J.A."/>
            <person name="Ng W.-L."/>
            <person name="Kazmierczak K.M."/>
            <person name="Andrzejewski T.M."/>
            <person name="Davidsen T.M."/>
            <person name="Wayne K.J."/>
            <person name="Tettelin H."/>
            <person name="Glass J.I."/>
            <person name="Rusch D."/>
            <person name="Podicherti R."/>
            <person name="Tsui H.-C.T."/>
            <person name="Winkler M.E."/>
        </authorList>
    </citation>
    <scope>NUCLEOTIDE SEQUENCE</scope>
</reference>
<dbReference type="GO" id="GO:0009063">
    <property type="term" value="P:amino acid catabolic process"/>
    <property type="evidence" value="ECO:0007669"/>
    <property type="project" value="InterPro"/>
</dbReference>
<dbReference type="SFLD" id="SFLDG00179">
    <property type="entry name" value="mandelate_racemase"/>
    <property type="match status" value="1"/>
</dbReference>
<evidence type="ECO:0000259" key="3">
    <source>
        <dbReference type="Pfam" id="PF13378"/>
    </source>
</evidence>
<dbReference type="PANTHER" id="PTHR48080">
    <property type="entry name" value="D-GALACTONATE DEHYDRATASE-RELATED"/>
    <property type="match status" value="1"/>
</dbReference>
<dbReference type="PANTHER" id="PTHR48080:SF2">
    <property type="entry name" value="D-GALACTONATE DEHYDRATASE"/>
    <property type="match status" value="1"/>
</dbReference>
<dbReference type="Pfam" id="PF13378">
    <property type="entry name" value="MR_MLE_C"/>
    <property type="match status" value="1"/>
</dbReference>
<dbReference type="Pfam" id="PF02746">
    <property type="entry name" value="MR_MLE_N"/>
    <property type="match status" value="1"/>
</dbReference>
<protein>
    <recommendedName>
        <fullName evidence="5">Mandelate racemase/muconate lactonizing enzyme C-terminal domain-containing protein</fullName>
    </recommendedName>
</protein>
<dbReference type="InterPro" id="IPR034593">
    <property type="entry name" value="DgoD-like"/>
</dbReference>
<evidence type="ECO:0000256" key="1">
    <source>
        <dbReference type="ARBA" id="ARBA00023239"/>
    </source>
</evidence>
<dbReference type="CDD" id="cd03316">
    <property type="entry name" value="MR_like"/>
    <property type="match status" value="1"/>
</dbReference>
<proteinExistence type="predicted"/>
<dbReference type="InterPro" id="IPR036849">
    <property type="entry name" value="Enolase-like_C_sf"/>
</dbReference>
<evidence type="ECO:0000313" key="4">
    <source>
        <dbReference type="EMBL" id="SVA30169.1"/>
    </source>
</evidence>
<dbReference type="SUPFAM" id="SSF54826">
    <property type="entry name" value="Enolase N-terminal domain-like"/>
    <property type="match status" value="1"/>
</dbReference>
<dbReference type="SUPFAM" id="SSF51604">
    <property type="entry name" value="Enolase C-terminal domain-like"/>
    <property type="match status" value="1"/>
</dbReference>
<dbReference type="Gene3D" id="3.20.20.120">
    <property type="entry name" value="Enolase-like C-terminal domain"/>
    <property type="match status" value="1"/>
</dbReference>
<feature type="domain" description="Enolase C-terminal" evidence="3">
    <location>
        <begin position="148"/>
        <end position="380"/>
    </location>
</feature>
<dbReference type="Gene3D" id="3.30.390.10">
    <property type="entry name" value="Enolase-like, N-terminal domain"/>
    <property type="match status" value="1"/>
</dbReference>
<evidence type="ECO:0008006" key="5">
    <source>
        <dbReference type="Google" id="ProtNLM"/>
    </source>
</evidence>
<name>A0A381UPU0_9ZZZZ</name>
<dbReference type="InterPro" id="IPR018110">
    <property type="entry name" value="Mandel_Rmase/mucon_lact_enz_CS"/>
</dbReference>
<dbReference type="InterPro" id="IPR013341">
    <property type="entry name" value="Mandelate_racemase_N_dom"/>
</dbReference>
<dbReference type="AlphaFoldDB" id="A0A381UPU0"/>
<evidence type="ECO:0000259" key="2">
    <source>
        <dbReference type="Pfam" id="PF02746"/>
    </source>
</evidence>
<accession>A0A381UPU0</accession>